<reference evidence="2" key="1">
    <citation type="journal article" date="2022" name="Mol. Ecol. Resour.">
        <title>The genomes of chicory, endive, great burdock and yacon provide insights into Asteraceae palaeo-polyploidization history and plant inulin production.</title>
        <authorList>
            <person name="Fan W."/>
            <person name="Wang S."/>
            <person name="Wang H."/>
            <person name="Wang A."/>
            <person name="Jiang F."/>
            <person name="Liu H."/>
            <person name="Zhao H."/>
            <person name="Xu D."/>
            <person name="Zhang Y."/>
        </authorList>
    </citation>
    <scope>NUCLEOTIDE SEQUENCE [LARGE SCALE GENOMIC DNA]</scope>
    <source>
        <strain evidence="2">cv. Niubang</strain>
    </source>
</reference>
<protein>
    <submittedName>
        <fullName evidence="1">Uncharacterized protein</fullName>
    </submittedName>
</protein>
<reference evidence="1 2" key="2">
    <citation type="journal article" date="2022" name="Mol. Ecol. Resour.">
        <title>The genomes of chicory, endive, great burdock and yacon provide insights into Asteraceae paleo-polyploidization history and plant inulin production.</title>
        <authorList>
            <person name="Fan W."/>
            <person name="Wang S."/>
            <person name="Wang H."/>
            <person name="Wang A."/>
            <person name="Jiang F."/>
            <person name="Liu H."/>
            <person name="Zhao H."/>
            <person name="Xu D."/>
            <person name="Zhang Y."/>
        </authorList>
    </citation>
    <scope>NUCLEOTIDE SEQUENCE [LARGE SCALE GENOMIC DNA]</scope>
    <source>
        <strain evidence="2">cv. Niubang</strain>
    </source>
</reference>
<comment type="caution">
    <text evidence="1">The sequence shown here is derived from an EMBL/GenBank/DDBJ whole genome shotgun (WGS) entry which is preliminary data.</text>
</comment>
<proteinExistence type="predicted"/>
<evidence type="ECO:0000313" key="2">
    <source>
        <dbReference type="Proteomes" id="UP001055879"/>
    </source>
</evidence>
<gene>
    <name evidence="1" type="ORF">L6452_00404</name>
</gene>
<name>A0ACB9FEF4_ARCLA</name>
<evidence type="ECO:0000313" key="1">
    <source>
        <dbReference type="EMBL" id="KAI3769303.1"/>
    </source>
</evidence>
<organism evidence="1 2">
    <name type="scientific">Arctium lappa</name>
    <name type="common">Greater burdock</name>
    <name type="synonym">Lappa major</name>
    <dbReference type="NCBI Taxonomy" id="4217"/>
    <lineage>
        <taxon>Eukaryota</taxon>
        <taxon>Viridiplantae</taxon>
        <taxon>Streptophyta</taxon>
        <taxon>Embryophyta</taxon>
        <taxon>Tracheophyta</taxon>
        <taxon>Spermatophyta</taxon>
        <taxon>Magnoliopsida</taxon>
        <taxon>eudicotyledons</taxon>
        <taxon>Gunneridae</taxon>
        <taxon>Pentapetalae</taxon>
        <taxon>asterids</taxon>
        <taxon>campanulids</taxon>
        <taxon>Asterales</taxon>
        <taxon>Asteraceae</taxon>
        <taxon>Carduoideae</taxon>
        <taxon>Cardueae</taxon>
        <taxon>Arctiinae</taxon>
        <taxon>Arctium</taxon>
    </lineage>
</organism>
<sequence length="385" mass="44432">MDPDVISEIINSSSCYSSRYDVILFKKQFSCYLLDTTSFCSKKQISCYSTRYDVVLLKKQLSFIQKNRHGHGPRSLDSLFATTSTITLYAHLLFSYPIRFHHSDSEFGRRYQMGVCGWFKKLVSIKRKKETRPKKLEIQKNSKNANGNGLKVRDNSGIESSFRAGSTKVIGRSSGKEFAATRIQTAYRSYRARKALRCLKGTSRFQALIEADALTKQASSALEKIHFWSRIQTEIISRRYWMAAEGRIKQKRLENQVKVESKLHELEVEWCGGSETMEEIVSRIQQREEATNKRERAMAYAFYHQWRANPNRYFGQAYYDLSKESWGWSWKERWIAVCPWESRVVARPVGKQNKASRTTKHGAPKIVVAVKTPTTNGKGTIKATH</sequence>
<dbReference type="EMBL" id="CM042047">
    <property type="protein sequence ID" value="KAI3769303.1"/>
    <property type="molecule type" value="Genomic_DNA"/>
</dbReference>
<dbReference type="Proteomes" id="UP001055879">
    <property type="component" value="Linkage Group LG01"/>
</dbReference>
<keyword evidence="2" id="KW-1185">Reference proteome</keyword>
<accession>A0ACB9FEF4</accession>